<organism evidence="1 2">
    <name type="scientific">Phlebia brevispora</name>
    <dbReference type="NCBI Taxonomy" id="194682"/>
    <lineage>
        <taxon>Eukaryota</taxon>
        <taxon>Fungi</taxon>
        <taxon>Dikarya</taxon>
        <taxon>Basidiomycota</taxon>
        <taxon>Agaricomycotina</taxon>
        <taxon>Agaricomycetes</taxon>
        <taxon>Polyporales</taxon>
        <taxon>Meruliaceae</taxon>
        <taxon>Phlebia</taxon>
    </lineage>
</organism>
<protein>
    <submittedName>
        <fullName evidence="1">Uncharacterized protein</fullName>
    </submittedName>
</protein>
<gene>
    <name evidence="1" type="ORF">NM688_g3517</name>
</gene>
<dbReference type="Proteomes" id="UP001148662">
    <property type="component" value="Unassembled WGS sequence"/>
</dbReference>
<sequence>MSATTSDSAIIAEYESDLVFNYVVFSALTMISYEYLVTFRYEVEFIWRRRWSTATWLFLTNRCRNSALLNVMDFLLELPVVVVAIFSTLRVFALLGHKYIPAAFTFLLGIAPLGLNLYQESKSTHYYVDDPVLVRYLSFSHMISRLCDLCSTSLASAVCTIAVDVIAIVTTWIKTHHHVREASAIGINVGVSSTLLRHGTLYFLVLLASNIGQAICMLPLYQNSYAQQVTVFLLLLPNIVLSRFMINLRQEDSAEPGDATHLSASYTLPFGQQSDFRISTLHNIVGNLGEMLADGEEDHYDDEVTNSETSQSSGDEASSFKVDEGTPAVLSIGACEIREVRTATVFGLFFV</sequence>
<evidence type="ECO:0000313" key="1">
    <source>
        <dbReference type="EMBL" id="KAJ3553605.1"/>
    </source>
</evidence>
<keyword evidence="2" id="KW-1185">Reference proteome</keyword>
<dbReference type="EMBL" id="JANHOG010000519">
    <property type="protein sequence ID" value="KAJ3553605.1"/>
    <property type="molecule type" value="Genomic_DNA"/>
</dbReference>
<proteinExistence type="predicted"/>
<reference evidence="1" key="1">
    <citation type="submission" date="2022-07" db="EMBL/GenBank/DDBJ databases">
        <title>Genome Sequence of Phlebia brevispora.</title>
        <authorList>
            <person name="Buettner E."/>
        </authorList>
    </citation>
    <scope>NUCLEOTIDE SEQUENCE</scope>
    <source>
        <strain evidence="1">MPL23</strain>
    </source>
</reference>
<comment type="caution">
    <text evidence="1">The sequence shown here is derived from an EMBL/GenBank/DDBJ whole genome shotgun (WGS) entry which is preliminary data.</text>
</comment>
<accession>A0ACC1T5J3</accession>
<evidence type="ECO:0000313" key="2">
    <source>
        <dbReference type="Proteomes" id="UP001148662"/>
    </source>
</evidence>
<name>A0ACC1T5J3_9APHY</name>